<dbReference type="EMBL" id="CP064750">
    <property type="protein sequence ID" value="QPC67192.1"/>
    <property type="molecule type" value="Genomic_DNA"/>
</dbReference>
<evidence type="ECO:0000313" key="3">
    <source>
        <dbReference type="Proteomes" id="UP000241587"/>
    </source>
</evidence>
<dbReference type="Proteomes" id="UP000663297">
    <property type="component" value="Chromosome 4"/>
</dbReference>
<name>A0A2T4H829_FUSCU</name>
<organism evidence="1 3">
    <name type="scientific">Fusarium culmorum</name>
    <dbReference type="NCBI Taxonomy" id="5516"/>
    <lineage>
        <taxon>Eukaryota</taxon>
        <taxon>Fungi</taxon>
        <taxon>Dikarya</taxon>
        <taxon>Ascomycota</taxon>
        <taxon>Pezizomycotina</taxon>
        <taxon>Sordariomycetes</taxon>
        <taxon>Hypocreomycetidae</taxon>
        <taxon>Hypocreales</taxon>
        <taxon>Nectriaceae</taxon>
        <taxon>Fusarium</taxon>
    </lineage>
</organism>
<accession>A0A2T4H829</accession>
<dbReference type="Proteomes" id="UP000241587">
    <property type="component" value="Unassembled WGS sequence"/>
</dbReference>
<keyword evidence="3" id="KW-1185">Reference proteome</keyword>
<sequence length="77" mass="8025">MRVFAFKEDHAAEGGCPGLGGADLRRRVNGIALKAYEMRRGGAADGEASVLISEAIPKGEIEMGKKDVTGMGACAQM</sequence>
<gene>
    <name evidence="1" type="ORF">FCULG_00004159</name>
    <name evidence="2" type="ORF">HYE67_009423</name>
</gene>
<proteinExistence type="predicted"/>
<dbReference type="AlphaFoldDB" id="A0A2T4H829"/>
<dbReference type="OrthoDB" id="10343938at2759"/>
<protein>
    <submittedName>
        <fullName evidence="1">Uncharacterized protein</fullName>
    </submittedName>
</protein>
<evidence type="ECO:0000313" key="2">
    <source>
        <dbReference type="EMBL" id="QPC67192.1"/>
    </source>
</evidence>
<reference evidence="2" key="2">
    <citation type="submission" date="2020-11" db="EMBL/GenBank/DDBJ databases">
        <title>The chromosome-scale genome resource for two endophytic Fusarium species: F. culmorum and F. pseudograminearum.</title>
        <authorList>
            <person name="Yuan Z."/>
        </authorList>
    </citation>
    <scope>NUCLEOTIDE SEQUENCE</scope>
    <source>
        <strain evidence="2">Class2-1B</strain>
    </source>
</reference>
<reference evidence="1 3" key="1">
    <citation type="submission" date="2018-02" db="EMBL/GenBank/DDBJ databases">
        <title>Fusarium culmorum secondary metabolites in fungal-bacterial-plant interactions.</title>
        <authorList>
            <person name="Schmidt R."/>
        </authorList>
    </citation>
    <scope>NUCLEOTIDE SEQUENCE [LARGE SCALE GENOMIC DNA]</scope>
    <source>
        <strain evidence="1 3">PV</strain>
    </source>
</reference>
<evidence type="ECO:0000313" key="1">
    <source>
        <dbReference type="EMBL" id="PTD11972.1"/>
    </source>
</evidence>
<dbReference type="EMBL" id="PVEM01000001">
    <property type="protein sequence ID" value="PTD11972.1"/>
    <property type="molecule type" value="Genomic_DNA"/>
</dbReference>